<sequence length="490" mass="53297">MKRLVHHNYVITISAIGLLLPLSVQTAAPVFSKPSPLDQQTSCFENIASSSSIYRVSASDADGDTVTVAIHSQNPSEPPFQLAKAIIGWNLKTPASTTIDRETTPTFTFVFNASDGNNTVQSVTLTLILTDLNDNSPHFTQSAYRVDPHLLTIRATDADVSNTINYVIKEPIPNNMFSIDINTGQIILKTFTFTVEASDGTHVNTTTVATGTVVGQPCNSSPCLNSGTCSTNGADFACTCTLGWLGKTCNITDPCIPSPCSNGTCYKSGSNYTCLCTEGWFGDTCNQVNPCESSPCSNGGTCYVMARNSPVPVIQVGSGKDVVQRIRVFHRLAAMVLVIETDLITNARAMKVGSGTIVTKRIRVFHRLAAMERVIKADQITHALAMTVGSGTHVTKRIRVFHHLAAMERVIEADPILHARAMKVGSETHVTKSSHEYNSSTEKKSGDYLFPIYIVIPVVGIPALILYSALLVHIFHHKWRRNQLEDRTKH</sequence>
<dbReference type="FunFam" id="2.10.25.10:FF:000321">
    <property type="entry name" value="Protein delta homolog 1"/>
    <property type="match status" value="1"/>
</dbReference>
<dbReference type="PANTHER" id="PTHR24033">
    <property type="entry name" value="EGF-LIKE DOMAIN-CONTAINING PROTEIN"/>
    <property type="match status" value="1"/>
</dbReference>
<dbReference type="SUPFAM" id="SSF49313">
    <property type="entry name" value="Cadherin-like"/>
    <property type="match status" value="2"/>
</dbReference>
<feature type="domain" description="EGF-like" evidence="13">
    <location>
        <begin position="214"/>
        <end position="250"/>
    </location>
</feature>
<dbReference type="PROSITE" id="PS00232">
    <property type="entry name" value="CADHERIN_1"/>
    <property type="match status" value="1"/>
</dbReference>
<keyword evidence="6 11" id="KW-0472">Membrane</keyword>
<evidence type="ECO:0000313" key="16">
    <source>
        <dbReference type="Proteomes" id="UP000828390"/>
    </source>
</evidence>
<dbReference type="Proteomes" id="UP000828390">
    <property type="component" value="Unassembled WGS sequence"/>
</dbReference>
<feature type="chain" id="PRO_5039666297" evidence="12">
    <location>
        <begin position="27"/>
        <end position="490"/>
    </location>
</feature>
<dbReference type="GO" id="GO:0005886">
    <property type="term" value="C:plasma membrane"/>
    <property type="evidence" value="ECO:0007669"/>
    <property type="project" value="InterPro"/>
</dbReference>
<evidence type="ECO:0000256" key="12">
    <source>
        <dbReference type="SAM" id="SignalP"/>
    </source>
</evidence>
<keyword evidence="7 10" id="KW-1015">Disulfide bond</keyword>
<dbReference type="InterPro" id="IPR051830">
    <property type="entry name" value="NOTCH_homolog"/>
</dbReference>
<dbReference type="PROSITE" id="PS50026">
    <property type="entry name" value="EGF_3"/>
    <property type="match status" value="2"/>
</dbReference>
<dbReference type="PROSITE" id="PS00022">
    <property type="entry name" value="EGF_1"/>
    <property type="match status" value="2"/>
</dbReference>
<evidence type="ECO:0000256" key="5">
    <source>
        <dbReference type="ARBA" id="ARBA00022837"/>
    </source>
</evidence>
<proteinExistence type="predicted"/>
<keyword evidence="11" id="KW-1133">Transmembrane helix</keyword>
<feature type="disulfide bond" evidence="10">
    <location>
        <begin position="255"/>
        <end position="265"/>
    </location>
</feature>
<keyword evidence="11" id="KW-0812">Transmembrane</keyword>
<evidence type="ECO:0000256" key="11">
    <source>
        <dbReference type="SAM" id="Phobius"/>
    </source>
</evidence>
<reference evidence="15" key="1">
    <citation type="journal article" date="2019" name="bioRxiv">
        <title>The Genome of the Zebra Mussel, Dreissena polymorpha: A Resource for Invasive Species Research.</title>
        <authorList>
            <person name="McCartney M.A."/>
            <person name="Auch B."/>
            <person name="Kono T."/>
            <person name="Mallez S."/>
            <person name="Zhang Y."/>
            <person name="Obille A."/>
            <person name="Becker A."/>
            <person name="Abrahante J.E."/>
            <person name="Garbe J."/>
            <person name="Badalamenti J.P."/>
            <person name="Herman A."/>
            <person name="Mangelson H."/>
            <person name="Liachko I."/>
            <person name="Sullivan S."/>
            <person name="Sone E.D."/>
            <person name="Koren S."/>
            <person name="Silverstein K.A.T."/>
            <person name="Beckman K.B."/>
            <person name="Gohl D.M."/>
        </authorList>
    </citation>
    <scope>NUCLEOTIDE SEQUENCE</scope>
    <source>
        <strain evidence="15">Duluth1</strain>
        <tissue evidence="15">Whole animal</tissue>
    </source>
</reference>
<keyword evidence="3 12" id="KW-0732">Signal</keyword>
<feature type="transmembrane region" description="Helical" evidence="11">
    <location>
        <begin position="448"/>
        <end position="472"/>
    </location>
</feature>
<feature type="disulfide bond" evidence="10">
    <location>
        <begin position="276"/>
        <end position="285"/>
    </location>
</feature>
<dbReference type="CDD" id="cd11304">
    <property type="entry name" value="Cadherin_repeat"/>
    <property type="match status" value="2"/>
</dbReference>
<evidence type="ECO:0000256" key="4">
    <source>
        <dbReference type="ARBA" id="ARBA00022737"/>
    </source>
</evidence>
<dbReference type="CDD" id="cd00053">
    <property type="entry name" value="EGF"/>
    <property type="match status" value="1"/>
</dbReference>
<organism evidence="15 16">
    <name type="scientific">Dreissena polymorpha</name>
    <name type="common">Zebra mussel</name>
    <name type="synonym">Mytilus polymorpha</name>
    <dbReference type="NCBI Taxonomy" id="45954"/>
    <lineage>
        <taxon>Eukaryota</taxon>
        <taxon>Metazoa</taxon>
        <taxon>Spiralia</taxon>
        <taxon>Lophotrochozoa</taxon>
        <taxon>Mollusca</taxon>
        <taxon>Bivalvia</taxon>
        <taxon>Autobranchia</taxon>
        <taxon>Heteroconchia</taxon>
        <taxon>Euheterodonta</taxon>
        <taxon>Imparidentia</taxon>
        <taxon>Neoheterodontei</taxon>
        <taxon>Myida</taxon>
        <taxon>Dreissenoidea</taxon>
        <taxon>Dreissenidae</taxon>
        <taxon>Dreissena</taxon>
    </lineage>
</organism>
<keyword evidence="2 10" id="KW-0245">EGF-like domain</keyword>
<evidence type="ECO:0000259" key="14">
    <source>
        <dbReference type="PROSITE" id="PS50268"/>
    </source>
</evidence>
<dbReference type="SUPFAM" id="SSF57196">
    <property type="entry name" value="EGF/Laminin"/>
    <property type="match status" value="2"/>
</dbReference>
<evidence type="ECO:0000256" key="3">
    <source>
        <dbReference type="ARBA" id="ARBA00022729"/>
    </source>
</evidence>
<keyword evidence="4" id="KW-0677">Repeat</keyword>
<dbReference type="Gene3D" id="2.10.25.10">
    <property type="entry name" value="Laminin"/>
    <property type="match status" value="2"/>
</dbReference>
<comment type="caution">
    <text evidence="10">Lacks conserved residue(s) required for the propagation of feature annotation.</text>
</comment>
<feature type="disulfide bond" evidence="10">
    <location>
        <begin position="240"/>
        <end position="249"/>
    </location>
</feature>
<evidence type="ECO:0000256" key="6">
    <source>
        <dbReference type="ARBA" id="ARBA00023136"/>
    </source>
</evidence>
<evidence type="ECO:0000259" key="13">
    <source>
        <dbReference type="PROSITE" id="PS50026"/>
    </source>
</evidence>
<feature type="domain" description="EGF-like" evidence="13">
    <location>
        <begin position="251"/>
        <end position="286"/>
    </location>
</feature>
<dbReference type="GO" id="GO:0005509">
    <property type="term" value="F:calcium ion binding"/>
    <property type="evidence" value="ECO:0007669"/>
    <property type="project" value="UniProtKB-UniRule"/>
</dbReference>
<evidence type="ECO:0000256" key="9">
    <source>
        <dbReference type="PROSITE-ProRule" id="PRU00043"/>
    </source>
</evidence>
<evidence type="ECO:0000256" key="8">
    <source>
        <dbReference type="ARBA" id="ARBA00023180"/>
    </source>
</evidence>
<dbReference type="InterPro" id="IPR000742">
    <property type="entry name" value="EGF"/>
</dbReference>
<comment type="subcellular location">
    <subcellularLocation>
        <location evidence="1">Membrane</location>
    </subcellularLocation>
</comment>
<feature type="signal peptide" evidence="12">
    <location>
        <begin position="1"/>
        <end position="26"/>
    </location>
</feature>
<dbReference type="PANTHER" id="PTHR24033:SF224">
    <property type="entry name" value="C-TYPE LECTIN"/>
    <property type="match status" value="1"/>
</dbReference>
<keyword evidence="8" id="KW-0325">Glycoprotein</keyword>
<evidence type="ECO:0000313" key="15">
    <source>
        <dbReference type="EMBL" id="KAH3711504.1"/>
    </source>
</evidence>
<evidence type="ECO:0000256" key="7">
    <source>
        <dbReference type="ARBA" id="ARBA00023157"/>
    </source>
</evidence>
<protein>
    <submittedName>
        <fullName evidence="15">Uncharacterized protein</fullName>
    </submittedName>
</protein>
<keyword evidence="16" id="KW-1185">Reference proteome</keyword>
<keyword evidence="5 9" id="KW-0106">Calcium</keyword>
<dbReference type="PRINTS" id="PR00205">
    <property type="entry name" value="CADHERIN"/>
</dbReference>
<accession>A0A9D3Z431</accession>
<gene>
    <name evidence="15" type="ORF">DPMN_071173</name>
</gene>
<dbReference type="Gene3D" id="2.60.40.60">
    <property type="entry name" value="Cadherins"/>
    <property type="match status" value="2"/>
</dbReference>
<dbReference type="CDD" id="cd00054">
    <property type="entry name" value="EGF_CA"/>
    <property type="match status" value="1"/>
</dbReference>
<evidence type="ECO:0000256" key="10">
    <source>
        <dbReference type="PROSITE-ProRule" id="PRU00076"/>
    </source>
</evidence>
<dbReference type="InterPro" id="IPR002126">
    <property type="entry name" value="Cadherin-like_dom"/>
</dbReference>
<evidence type="ECO:0000256" key="1">
    <source>
        <dbReference type="ARBA" id="ARBA00004370"/>
    </source>
</evidence>
<reference evidence="15" key="2">
    <citation type="submission" date="2020-11" db="EMBL/GenBank/DDBJ databases">
        <authorList>
            <person name="McCartney M.A."/>
            <person name="Auch B."/>
            <person name="Kono T."/>
            <person name="Mallez S."/>
            <person name="Becker A."/>
            <person name="Gohl D.M."/>
            <person name="Silverstein K.A.T."/>
            <person name="Koren S."/>
            <person name="Bechman K.B."/>
            <person name="Herman A."/>
            <person name="Abrahante J.E."/>
            <person name="Garbe J."/>
        </authorList>
    </citation>
    <scope>NUCLEOTIDE SEQUENCE</scope>
    <source>
        <strain evidence="15">Duluth1</strain>
        <tissue evidence="15">Whole animal</tissue>
    </source>
</reference>
<feature type="domain" description="Cadherin" evidence="14">
    <location>
        <begin position="45"/>
        <end position="139"/>
    </location>
</feature>
<dbReference type="SMART" id="SM00112">
    <property type="entry name" value="CA"/>
    <property type="match status" value="2"/>
</dbReference>
<dbReference type="InterPro" id="IPR015919">
    <property type="entry name" value="Cadherin-like_sf"/>
</dbReference>
<dbReference type="Pfam" id="PF00008">
    <property type="entry name" value="EGF"/>
    <property type="match status" value="1"/>
</dbReference>
<dbReference type="SMART" id="SM00181">
    <property type="entry name" value="EGF"/>
    <property type="match status" value="2"/>
</dbReference>
<dbReference type="InterPro" id="IPR020894">
    <property type="entry name" value="Cadherin_CS"/>
</dbReference>
<dbReference type="EMBL" id="JAIWYP010000014">
    <property type="protein sequence ID" value="KAH3711504.1"/>
    <property type="molecule type" value="Genomic_DNA"/>
</dbReference>
<dbReference type="PROSITE" id="PS01186">
    <property type="entry name" value="EGF_2"/>
    <property type="match status" value="2"/>
</dbReference>
<dbReference type="AlphaFoldDB" id="A0A9D3Z431"/>
<dbReference type="GO" id="GO:0007156">
    <property type="term" value="P:homophilic cell adhesion via plasma membrane adhesion molecules"/>
    <property type="evidence" value="ECO:0007669"/>
    <property type="project" value="InterPro"/>
</dbReference>
<comment type="caution">
    <text evidence="15">The sequence shown here is derived from an EMBL/GenBank/DDBJ whole genome shotgun (WGS) entry which is preliminary data.</text>
</comment>
<name>A0A9D3Z431_DREPO</name>
<dbReference type="PROSITE" id="PS50268">
    <property type="entry name" value="CADHERIN_2"/>
    <property type="match status" value="1"/>
</dbReference>
<evidence type="ECO:0000256" key="2">
    <source>
        <dbReference type="ARBA" id="ARBA00022536"/>
    </source>
</evidence>